<evidence type="ECO:0000313" key="1">
    <source>
        <dbReference type="EMBL" id="MBB3132099.1"/>
    </source>
</evidence>
<proteinExistence type="predicted"/>
<dbReference type="RefSeq" id="WP_183587637.1">
    <property type="nucleotide sequence ID" value="NZ_JACHXJ010000012.1"/>
</dbReference>
<evidence type="ECO:0008006" key="3">
    <source>
        <dbReference type="Google" id="ProtNLM"/>
    </source>
</evidence>
<protein>
    <recommendedName>
        <fullName evidence="3">Apea-like HEPN domain-containing protein</fullName>
    </recommendedName>
</protein>
<name>A0A839U3R6_9BACL</name>
<accession>A0A839U3R6</accession>
<sequence length="408" mass="47753">MEKINKDEVISELVRTIKFDPPPKDIGGTFITRPGIKFYIHSTDKMLHDEYMSKLWNYNNEIYTNLTYKEFQDRMISFLISREFKPEPKDNDAFFREILDLKIRKWDVLKPLFGATIPDECNKLEFGPYTLYKIEKSNSDTIEELPDHLRAYMNDEINMTTMFDSLTNIFIAVTIENRSGDRAAELSEEKFNQFEIIMKYLIGEHPIFDVRIESKDSWKETYAVCHEDGAFHNNSQRSAPFSQIDMSTPFFTENEVTKWIWNKIDAVRLTDMESRILAAIMWVGKGINDVDHSNKFIQYMFALESLFTYQKRGELVSPSIANQISEFSAFVLKESSEERKGIVRMVKNLYGTRSAIAHGRSHSISNEELNDACNLVRSLVDMLIKNEELKHFSEFTDLLKWVDEKKFS</sequence>
<organism evidence="1 2">
    <name type="scientific">Paenibacillus rhizosphaerae</name>
    <dbReference type="NCBI Taxonomy" id="297318"/>
    <lineage>
        <taxon>Bacteria</taxon>
        <taxon>Bacillati</taxon>
        <taxon>Bacillota</taxon>
        <taxon>Bacilli</taxon>
        <taxon>Bacillales</taxon>
        <taxon>Paenibacillaceae</taxon>
        <taxon>Paenibacillus</taxon>
    </lineage>
</organism>
<comment type="caution">
    <text evidence="1">The sequence shown here is derived from an EMBL/GenBank/DDBJ whole genome shotgun (WGS) entry which is preliminary data.</text>
</comment>
<reference evidence="1 2" key="1">
    <citation type="submission" date="2020-08" db="EMBL/GenBank/DDBJ databases">
        <title>Genomic Encyclopedia of Type Strains, Phase III (KMG-III): the genomes of soil and plant-associated and newly described type strains.</title>
        <authorList>
            <person name="Whitman W."/>
        </authorList>
    </citation>
    <scope>NUCLEOTIDE SEQUENCE [LARGE SCALE GENOMIC DNA]</scope>
    <source>
        <strain evidence="1 2">CECT 5831</strain>
    </source>
</reference>
<dbReference type="AlphaFoldDB" id="A0A839U3R6"/>
<dbReference type="EMBL" id="JACHXJ010000012">
    <property type="protein sequence ID" value="MBB3132099.1"/>
    <property type="molecule type" value="Genomic_DNA"/>
</dbReference>
<evidence type="ECO:0000313" key="2">
    <source>
        <dbReference type="Proteomes" id="UP000517523"/>
    </source>
</evidence>
<dbReference type="Proteomes" id="UP000517523">
    <property type="component" value="Unassembled WGS sequence"/>
</dbReference>
<gene>
    <name evidence="1" type="ORF">FHS19_006826</name>
</gene>